<dbReference type="EMBL" id="JAQNDN010000001">
    <property type="protein sequence ID" value="MDC0666593.1"/>
    <property type="molecule type" value="Genomic_DNA"/>
</dbReference>
<evidence type="ECO:0000256" key="1">
    <source>
        <dbReference type="SAM" id="MobiDB-lite"/>
    </source>
</evidence>
<gene>
    <name evidence="2" type="ORF">POL58_02555</name>
</gene>
<feature type="region of interest" description="Disordered" evidence="1">
    <location>
        <begin position="1"/>
        <end position="33"/>
    </location>
</feature>
<comment type="caution">
    <text evidence="2">The sequence shown here is derived from an EMBL/GenBank/DDBJ whole genome shotgun (WGS) entry which is preliminary data.</text>
</comment>
<name>A0ABT5AZD5_9BACT</name>
<dbReference type="RefSeq" id="WP_271994180.1">
    <property type="nucleotide sequence ID" value="NZ_JAQNDN010000001.1"/>
</dbReference>
<accession>A0ABT5AZD5</accession>
<feature type="compositionally biased region" description="Basic and acidic residues" evidence="1">
    <location>
        <begin position="14"/>
        <end position="30"/>
    </location>
</feature>
<proteinExistence type="predicted"/>
<evidence type="ECO:0000313" key="2">
    <source>
        <dbReference type="EMBL" id="MDC0666593.1"/>
    </source>
</evidence>
<dbReference type="Proteomes" id="UP001217838">
    <property type="component" value="Unassembled WGS sequence"/>
</dbReference>
<reference evidence="2 3" key="1">
    <citation type="submission" date="2022-11" db="EMBL/GenBank/DDBJ databases">
        <title>Minimal conservation of predation-associated metabolite biosynthetic gene clusters underscores biosynthetic potential of Myxococcota including descriptions for ten novel species: Archangium lansinium sp. nov., Myxococcus landrumus sp. nov., Nannocystis bai.</title>
        <authorList>
            <person name="Ahearne A."/>
            <person name="Stevens C."/>
            <person name="Dowd S."/>
        </authorList>
    </citation>
    <scope>NUCLEOTIDE SEQUENCE [LARGE SCALE GENOMIC DNA]</scope>
    <source>
        <strain evidence="2 3">NCELM</strain>
    </source>
</reference>
<sequence length="76" mass="8450">MSTREVPASRLRGGKVEDAGSFPDTHEAYRDTTPSQRVVAMRRLSARLHAIARSVREDSSGLPDRLIGGRIDCTRR</sequence>
<organism evidence="2 3">
    <name type="scientific">Nannocystis radixulma</name>
    <dbReference type="NCBI Taxonomy" id="2995305"/>
    <lineage>
        <taxon>Bacteria</taxon>
        <taxon>Pseudomonadati</taxon>
        <taxon>Myxococcota</taxon>
        <taxon>Polyangia</taxon>
        <taxon>Nannocystales</taxon>
        <taxon>Nannocystaceae</taxon>
        <taxon>Nannocystis</taxon>
    </lineage>
</organism>
<protein>
    <submittedName>
        <fullName evidence="2">Uncharacterized protein</fullName>
    </submittedName>
</protein>
<keyword evidence="3" id="KW-1185">Reference proteome</keyword>
<evidence type="ECO:0000313" key="3">
    <source>
        <dbReference type="Proteomes" id="UP001217838"/>
    </source>
</evidence>